<dbReference type="CDD" id="cd06296">
    <property type="entry name" value="PBP1_CatR-like"/>
    <property type="match status" value="1"/>
</dbReference>
<name>A0A4V6QIZ6_9MICO</name>
<dbReference type="SUPFAM" id="SSF53822">
    <property type="entry name" value="Periplasmic binding protein-like I"/>
    <property type="match status" value="1"/>
</dbReference>
<organism evidence="6 7">
    <name type="scientific">Cryobacterium lactosi</name>
    <dbReference type="NCBI Taxonomy" id="1259202"/>
    <lineage>
        <taxon>Bacteria</taxon>
        <taxon>Bacillati</taxon>
        <taxon>Actinomycetota</taxon>
        <taxon>Actinomycetes</taxon>
        <taxon>Micrococcales</taxon>
        <taxon>Microbacteriaceae</taxon>
        <taxon>Cryobacterium</taxon>
    </lineage>
</organism>
<evidence type="ECO:0000256" key="1">
    <source>
        <dbReference type="ARBA" id="ARBA00023015"/>
    </source>
</evidence>
<dbReference type="PROSITE" id="PS50943">
    <property type="entry name" value="HTH_CROC1"/>
    <property type="match status" value="1"/>
</dbReference>
<comment type="caution">
    <text evidence="6">The sequence shown here is derived from an EMBL/GenBank/DDBJ whole genome shotgun (WGS) entry which is preliminary data.</text>
</comment>
<dbReference type="OrthoDB" id="3227375at2"/>
<dbReference type="SUPFAM" id="SSF47413">
    <property type="entry name" value="lambda repressor-like DNA-binding domains"/>
    <property type="match status" value="1"/>
</dbReference>
<dbReference type="AlphaFoldDB" id="A0A4V6QIZ6"/>
<dbReference type="InterPro" id="IPR001387">
    <property type="entry name" value="Cro/C1-type_HTH"/>
</dbReference>
<evidence type="ECO:0000313" key="6">
    <source>
        <dbReference type="EMBL" id="TFD92671.1"/>
    </source>
</evidence>
<accession>A0A4V6QIZ6</accession>
<dbReference type="EMBL" id="SOHM01000011">
    <property type="protein sequence ID" value="TFD92671.1"/>
    <property type="molecule type" value="Genomic_DNA"/>
</dbReference>
<dbReference type="Gene3D" id="1.10.260.40">
    <property type="entry name" value="lambda repressor-like DNA-binding domains"/>
    <property type="match status" value="1"/>
</dbReference>
<evidence type="ECO:0000259" key="5">
    <source>
        <dbReference type="PROSITE" id="PS50943"/>
    </source>
</evidence>
<evidence type="ECO:0000259" key="4">
    <source>
        <dbReference type="PROSITE" id="PS50932"/>
    </source>
</evidence>
<sequence>MFTEIPPANDAAAGRMTISAIAASIGVSVPSVSKVLNGRSDVAPATRLKIEKALQEHNYQRNARQTGTSASPLIELVFHELDSAWSIEIIRGVEHAAKRHGLSVVLSDFGGRHSPDQRWMDDVAARRPLGVILVLSTLTPAQRRQLDTRSIPYVVLDTDGETQGDAPSVGSNNWHGGLSATRHLLALGHRRIAVISGPQDVLCSRARVDGYRAAHSEAGVEPMADATRWGNFTVDGGYRHGLELLTRPDRPTAIFAGSDMQALGVLRAAREQGINVPKDLSVVGYDDLPLAAWVGPSLTTVNQPLLEMAETATRMVLDMARGIDARPRSIELTTELVVRESTGPAPQ</sequence>
<protein>
    <submittedName>
        <fullName evidence="6">LacI family transcriptional regulator</fullName>
    </submittedName>
</protein>
<dbReference type="Pfam" id="PF00356">
    <property type="entry name" value="LacI"/>
    <property type="match status" value="1"/>
</dbReference>
<dbReference type="Proteomes" id="UP000298468">
    <property type="component" value="Unassembled WGS sequence"/>
</dbReference>
<dbReference type="InterPro" id="IPR000843">
    <property type="entry name" value="HTH_LacI"/>
</dbReference>
<evidence type="ECO:0000313" key="7">
    <source>
        <dbReference type="Proteomes" id="UP000298468"/>
    </source>
</evidence>
<keyword evidence="7" id="KW-1185">Reference proteome</keyword>
<feature type="domain" description="HTH cro/C1-type" evidence="5">
    <location>
        <begin position="16"/>
        <end position="60"/>
    </location>
</feature>
<dbReference type="PANTHER" id="PTHR30146">
    <property type="entry name" value="LACI-RELATED TRANSCRIPTIONAL REPRESSOR"/>
    <property type="match status" value="1"/>
</dbReference>
<dbReference type="Gene3D" id="3.40.50.2300">
    <property type="match status" value="2"/>
</dbReference>
<gene>
    <name evidence="6" type="ORF">E3T61_06090</name>
</gene>
<keyword evidence="3" id="KW-0804">Transcription</keyword>
<dbReference type="GO" id="GO:0003700">
    <property type="term" value="F:DNA-binding transcription factor activity"/>
    <property type="evidence" value="ECO:0007669"/>
    <property type="project" value="TreeGrafter"/>
</dbReference>
<dbReference type="InterPro" id="IPR046335">
    <property type="entry name" value="LacI/GalR-like_sensor"/>
</dbReference>
<proteinExistence type="predicted"/>
<feature type="domain" description="HTH lacI-type" evidence="4">
    <location>
        <begin position="16"/>
        <end position="70"/>
    </location>
</feature>
<dbReference type="InterPro" id="IPR010982">
    <property type="entry name" value="Lambda_DNA-bd_dom_sf"/>
</dbReference>
<evidence type="ECO:0000256" key="3">
    <source>
        <dbReference type="ARBA" id="ARBA00023163"/>
    </source>
</evidence>
<dbReference type="InterPro" id="IPR028082">
    <property type="entry name" value="Peripla_BP_I"/>
</dbReference>
<keyword evidence="2" id="KW-0238">DNA-binding</keyword>
<keyword evidence="1" id="KW-0805">Transcription regulation</keyword>
<dbReference type="PROSITE" id="PS50932">
    <property type="entry name" value="HTH_LACI_2"/>
    <property type="match status" value="1"/>
</dbReference>
<dbReference type="CDD" id="cd01392">
    <property type="entry name" value="HTH_LacI"/>
    <property type="match status" value="1"/>
</dbReference>
<dbReference type="Pfam" id="PF13377">
    <property type="entry name" value="Peripla_BP_3"/>
    <property type="match status" value="1"/>
</dbReference>
<evidence type="ECO:0000256" key="2">
    <source>
        <dbReference type="ARBA" id="ARBA00023125"/>
    </source>
</evidence>
<dbReference type="PANTHER" id="PTHR30146:SF153">
    <property type="entry name" value="LACTOSE OPERON REPRESSOR"/>
    <property type="match status" value="1"/>
</dbReference>
<reference evidence="6 7" key="1">
    <citation type="submission" date="2019-03" db="EMBL/GenBank/DDBJ databases">
        <title>Genomics of glacier-inhabiting Cryobacterium strains.</title>
        <authorList>
            <person name="Liu Q."/>
            <person name="Xin Y.-H."/>
        </authorList>
    </citation>
    <scope>NUCLEOTIDE SEQUENCE [LARGE SCALE GENOMIC DNA]</scope>
    <source>
        <strain evidence="6 7">Sr59</strain>
    </source>
</reference>
<dbReference type="SMART" id="SM00354">
    <property type="entry name" value="HTH_LACI"/>
    <property type="match status" value="1"/>
</dbReference>
<dbReference type="GO" id="GO:0000976">
    <property type="term" value="F:transcription cis-regulatory region binding"/>
    <property type="evidence" value="ECO:0007669"/>
    <property type="project" value="TreeGrafter"/>
</dbReference>
<dbReference type="RefSeq" id="WP_134640008.1">
    <property type="nucleotide sequence ID" value="NZ_SOHM01000011.1"/>
</dbReference>